<dbReference type="InterPro" id="IPR048435">
    <property type="entry name" value="MASE6"/>
</dbReference>
<feature type="transmembrane region" description="Helical" evidence="4">
    <location>
        <begin position="155"/>
        <end position="175"/>
    </location>
</feature>
<keyword evidence="4" id="KW-1133">Transmembrane helix</keyword>
<feature type="transmembrane region" description="Helical" evidence="4">
    <location>
        <begin position="78"/>
        <end position="97"/>
    </location>
</feature>
<dbReference type="GO" id="GO:0043709">
    <property type="term" value="P:cell adhesion involved in single-species biofilm formation"/>
    <property type="evidence" value="ECO:0007669"/>
    <property type="project" value="TreeGrafter"/>
</dbReference>
<dbReference type="PATRIC" id="fig|570156.3.peg.2144"/>
<name>A0A0P7E903_9GAMM</name>
<evidence type="ECO:0000256" key="3">
    <source>
        <dbReference type="ARBA" id="ARBA00034247"/>
    </source>
</evidence>
<keyword evidence="4" id="KW-0472">Membrane</keyword>
<dbReference type="InterPro" id="IPR029787">
    <property type="entry name" value="Nucleotide_cyclase"/>
</dbReference>
<dbReference type="STRING" id="570156.AOG27_05790"/>
<proteinExistence type="predicted"/>
<dbReference type="FunFam" id="3.30.70.270:FF:000001">
    <property type="entry name" value="Diguanylate cyclase domain protein"/>
    <property type="match status" value="1"/>
</dbReference>
<feature type="transmembrane region" description="Helical" evidence="4">
    <location>
        <begin position="24"/>
        <end position="43"/>
    </location>
</feature>
<comment type="cofactor">
    <cofactor evidence="1">
        <name>Mg(2+)</name>
        <dbReference type="ChEBI" id="CHEBI:18420"/>
    </cofactor>
</comment>
<keyword evidence="4" id="KW-0812">Transmembrane</keyword>
<dbReference type="PROSITE" id="PS50887">
    <property type="entry name" value="GGDEF"/>
    <property type="match status" value="1"/>
</dbReference>
<dbReference type="InterPro" id="IPR000160">
    <property type="entry name" value="GGDEF_dom"/>
</dbReference>
<feature type="domain" description="GGDEF" evidence="5">
    <location>
        <begin position="224"/>
        <end position="357"/>
    </location>
</feature>
<dbReference type="Gene3D" id="3.30.70.270">
    <property type="match status" value="1"/>
</dbReference>
<sequence length="360" mass="40062">MLDQNWLNAITLNSVDTADKQRRAFTLFTMAFFAIVLITSLVLSNYQIYALPLTIMLVVSDVTIVLCMLYYFRTGALVPVSCIILSIILLLCMALVYTGGKENTALYWLMFYPIVAYVTLGLKVGSVLVAIMYFSSLALLFSPNFGQAHYGQVETSRFLASFSLVILFAAISEYFRQKSHQKIAGITLIEKRDALTDPLTGLANRRYIYEHIQPRLEAEAANYLPMSVLLIDLDNFKSLNDSYGHDFGDQVLIAFTSMLHDKLRGTDIKARYGGEEFIILLPKTGLTIAHSVAEKLRAFVAQKQIPYDVGQSISITCSIGIASLERGSQFSKAIKHADENLYKAKAKGRNLVVSGLSEVN</sequence>
<gene>
    <name evidence="6" type="ORF">AOG27_05790</name>
</gene>
<comment type="caution">
    <text evidence="6">The sequence shown here is derived from an EMBL/GenBank/DDBJ whole genome shotgun (WGS) entry which is preliminary data.</text>
</comment>
<dbReference type="PANTHER" id="PTHR45138">
    <property type="entry name" value="REGULATORY COMPONENTS OF SENSORY TRANSDUCTION SYSTEM"/>
    <property type="match status" value="1"/>
</dbReference>
<evidence type="ECO:0000259" key="5">
    <source>
        <dbReference type="PROSITE" id="PS50887"/>
    </source>
</evidence>
<dbReference type="EMBL" id="LJTC01000003">
    <property type="protein sequence ID" value="KPM84407.1"/>
    <property type="molecule type" value="Genomic_DNA"/>
</dbReference>
<dbReference type="SUPFAM" id="SSF55073">
    <property type="entry name" value="Nucleotide cyclase"/>
    <property type="match status" value="1"/>
</dbReference>
<evidence type="ECO:0000313" key="6">
    <source>
        <dbReference type="EMBL" id="KPM84407.1"/>
    </source>
</evidence>
<feature type="transmembrane region" description="Helical" evidence="4">
    <location>
        <begin position="50"/>
        <end position="72"/>
    </location>
</feature>
<dbReference type="AlphaFoldDB" id="A0A0P7E903"/>
<evidence type="ECO:0000256" key="4">
    <source>
        <dbReference type="SAM" id="Phobius"/>
    </source>
</evidence>
<dbReference type="Proteomes" id="UP000050378">
    <property type="component" value="Unassembled WGS sequence"/>
</dbReference>
<organism evidence="6 7">
    <name type="scientific">Pseudoalteromonas lipolytica</name>
    <dbReference type="NCBI Taxonomy" id="570156"/>
    <lineage>
        <taxon>Bacteria</taxon>
        <taxon>Pseudomonadati</taxon>
        <taxon>Pseudomonadota</taxon>
        <taxon>Gammaproteobacteria</taxon>
        <taxon>Alteromonadales</taxon>
        <taxon>Pseudoalteromonadaceae</taxon>
        <taxon>Pseudoalteromonas</taxon>
    </lineage>
</organism>
<accession>A0A0P7E903</accession>
<dbReference type="GO" id="GO:1902201">
    <property type="term" value="P:negative regulation of bacterial-type flagellum-dependent cell motility"/>
    <property type="evidence" value="ECO:0007669"/>
    <property type="project" value="TreeGrafter"/>
</dbReference>
<dbReference type="InterPro" id="IPR043128">
    <property type="entry name" value="Rev_trsase/Diguanyl_cyclase"/>
</dbReference>
<dbReference type="NCBIfam" id="TIGR00254">
    <property type="entry name" value="GGDEF"/>
    <property type="match status" value="1"/>
</dbReference>
<dbReference type="GO" id="GO:0052621">
    <property type="term" value="F:diguanylate cyclase activity"/>
    <property type="evidence" value="ECO:0007669"/>
    <property type="project" value="UniProtKB-EC"/>
</dbReference>
<dbReference type="PANTHER" id="PTHR45138:SF9">
    <property type="entry name" value="DIGUANYLATE CYCLASE DGCM-RELATED"/>
    <property type="match status" value="1"/>
</dbReference>
<comment type="catalytic activity">
    <reaction evidence="3">
        <text>2 GTP = 3',3'-c-di-GMP + 2 diphosphate</text>
        <dbReference type="Rhea" id="RHEA:24898"/>
        <dbReference type="ChEBI" id="CHEBI:33019"/>
        <dbReference type="ChEBI" id="CHEBI:37565"/>
        <dbReference type="ChEBI" id="CHEBI:58805"/>
        <dbReference type="EC" id="2.7.7.65"/>
    </reaction>
</comment>
<dbReference type="CDD" id="cd01949">
    <property type="entry name" value="GGDEF"/>
    <property type="match status" value="1"/>
</dbReference>
<feature type="transmembrane region" description="Helical" evidence="4">
    <location>
        <begin position="109"/>
        <end position="135"/>
    </location>
</feature>
<dbReference type="Pfam" id="PF20966">
    <property type="entry name" value="MASE6"/>
    <property type="match status" value="1"/>
</dbReference>
<reference evidence="6 7" key="1">
    <citation type="submission" date="2015-09" db="EMBL/GenBank/DDBJ databases">
        <title>Draft Genome Sequence of Pseudoalteromonas lipolytica UCD-48B.</title>
        <authorList>
            <person name="Krusor M."/>
            <person name="Coil D.A."/>
            <person name="Lang J.M."/>
            <person name="Eisen J.A."/>
            <person name="Alexiev A."/>
        </authorList>
    </citation>
    <scope>NUCLEOTIDE SEQUENCE [LARGE SCALE GENOMIC DNA]</scope>
    <source>
        <strain evidence="6 7">UCD-48B</strain>
    </source>
</reference>
<evidence type="ECO:0000256" key="2">
    <source>
        <dbReference type="ARBA" id="ARBA00012528"/>
    </source>
</evidence>
<dbReference type="SMART" id="SM00267">
    <property type="entry name" value="GGDEF"/>
    <property type="match status" value="1"/>
</dbReference>
<dbReference type="GO" id="GO:0005886">
    <property type="term" value="C:plasma membrane"/>
    <property type="evidence" value="ECO:0007669"/>
    <property type="project" value="TreeGrafter"/>
</dbReference>
<protein>
    <recommendedName>
        <fullName evidence="2">diguanylate cyclase</fullName>
        <ecNumber evidence="2">2.7.7.65</ecNumber>
    </recommendedName>
</protein>
<evidence type="ECO:0000256" key="1">
    <source>
        <dbReference type="ARBA" id="ARBA00001946"/>
    </source>
</evidence>
<dbReference type="EC" id="2.7.7.65" evidence="2"/>
<evidence type="ECO:0000313" key="7">
    <source>
        <dbReference type="Proteomes" id="UP000050378"/>
    </source>
</evidence>
<dbReference type="InterPro" id="IPR050469">
    <property type="entry name" value="Diguanylate_Cyclase"/>
</dbReference>
<dbReference type="Pfam" id="PF00990">
    <property type="entry name" value="GGDEF"/>
    <property type="match status" value="1"/>
</dbReference>